<dbReference type="PANTHER" id="PTHR43807">
    <property type="entry name" value="FI04487P"/>
    <property type="match status" value="1"/>
</dbReference>
<reference evidence="9 10" key="1">
    <citation type="journal article" date="2017" name="Curr. Biol.">
        <title>The Evolution of Venom by Co-option of Single-Copy Genes.</title>
        <authorList>
            <person name="Martinson E.O."/>
            <person name="Mrinalini"/>
            <person name="Kelkar Y.D."/>
            <person name="Chang C.H."/>
            <person name="Werren J.H."/>
        </authorList>
    </citation>
    <scope>NUCLEOTIDE SEQUENCE [LARGE SCALE GENOMIC DNA]</scope>
    <source>
        <strain evidence="9 10">Alberta</strain>
        <tissue evidence="9">Whole body</tissue>
    </source>
</reference>
<dbReference type="InterPro" id="IPR004839">
    <property type="entry name" value="Aminotransferase_I/II_large"/>
</dbReference>
<dbReference type="InterPro" id="IPR015424">
    <property type="entry name" value="PyrdxlP-dep_Trfase"/>
</dbReference>
<dbReference type="EMBL" id="NNAY01000632">
    <property type="protein sequence ID" value="OXU27303.1"/>
    <property type="molecule type" value="Genomic_DNA"/>
</dbReference>
<proteinExistence type="inferred from homology"/>
<dbReference type="FunFam" id="3.40.640.10:FF:000024">
    <property type="entry name" value="Kynurenine--oxoglutarate transaminase 3"/>
    <property type="match status" value="1"/>
</dbReference>
<dbReference type="SUPFAM" id="SSF53383">
    <property type="entry name" value="PLP-dependent transferases"/>
    <property type="match status" value="1"/>
</dbReference>
<keyword evidence="5" id="KW-0663">Pyridoxal phosphate</keyword>
<dbReference type="Gene3D" id="3.40.640.10">
    <property type="entry name" value="Type I PLP-dependent aspartate aminotransferase-like (Major domain)"/>
    <property type="match status" value="1"/>
</dbReference>
<evidence type="ECO:0000259" key="8">
    <source>
        <dbReference type="Pfam" id="PF00155"/>
    </source>
</evidence>
<evidence type="ECO:0000256" key="2">
    <source>
        <dbReference type="ARBA" id="ARBA00007441"/>
    </source>
</evidence>
<evidence type="ECO:0000256" key="7">
    <source>
        <dbReference type="SAM" id="SignalP"/>
    </source>
</evidence>
<evidence type="ECO:0000256" key="4">
    <source>
        <dbReference type="ARBA" id="ARBA00022679"/>
    </source>
</evidence>
<dbReference type="GO" id="GO:0030170">
    <property type="term" value="F:pyridoxal phosphate binding"/>
    <property type="evidence" value="ECO:0007669"/>
    <property type="project" value="InterPro"/>
</dbReference>
<dbReference type="AlphaFoldDB" id="A0A232FA41"/>
<protein>
    <recommendedName>
        <fullName evidence="8">Aminotransferase class I/classII large domain-containing protein</fullName>
    </recommendedName>
</protein>
<keyword evidence="10" id="KW-1185">Reference proteome</keyword>
<dbReference type="CDD" id="cd00609">
    <property type="entry name" value="AAT_like"/>
    <property type="match status" value="1"/>
</dbReference>
<dbReference type="InterPro" id="IPR015422">
    <property type="entry name" value="PyrdxlP-dep_Trfase_small"/>
</dbReference>
<evidence type="ECO:0000313" key="10">
    <source>
        <dbReference type="Proteomes" id="UP000215335"/>
    </source>
</evidence>
<comment type="cofactor">
    <cofactor evidence="1">
        <name>pyridoxal 5'-phosphate</name>
        <dbReference type="ChEBI" id="CHEBI:597326"/>
    </cofactor>
</comment>
<sequence>MRNFVLFLLMLTQTKWLSTMADKFDVPERFKSNEESVFEEFNDLAEQYQPVDLSQGAPDFNPPLKLRSAMSKIMFSGDSALNQYTRDYGHPRLVNAIGKYYSKLLNRILDPYNNIFITVGATEALFLSLQTHTNPGDEWIIIEPYYDPYVKMVKDALGVTRFIALKPNKLNGTITSDDWTFDRQELTNLFNVNTKGIIVNTPNNPIGKIFTLDELTFIADLAKKWDTLVIFDEVYQFLTFNNKKHIRIATLPGMFERTISIGSGGKAFSATGWRLGWVYGGAKILSNLRALQTNVVMSVPTPIQEAFAIIFEDELRNFGKSNSYITSFNKLVESKKNYIIKSLTELGMNVIVPDGGYFVVANWTTLAHEANITKKTTGDLDTEFIKWMIKNVKVFGFPFSSFFDKNDKYIGEGGIRFTYVKKEKTLKNAIELISKWGS</sequence>
<feature type="domain" description="Aminotransferase class I/classII large" evidence="8">
    <location>
        <begin position="51"/>
        <end position="432"/>
    </location>
</feature>
<dbReference type="Proteomes" id="UP000215335">
    <property type="component" value="Unassembled WGS sequence"/>
</dbReference>
<evidence type="ECO:0000256" key="5">
    <source>
        <dbReference type="ARBA" id="ARBA00022898"/>
    </source>
</evidence>
<organism evidence="9 10">
    <name type="scientific">Trichomalopsis sarcophagae</name>
    <dbReference type="NCBI Taxonomy" id="543379"/>
    <lineage>
        <taxon>Eukaryota</taxon>
        <taxon>Metazoa</taxon>
        <taxon>Ecdysozoa</taxon>
        <taxon>Arthropoda</taxon>
        <taxon>Hexapoda</taxon>
        <taxon>Insecta</taxon>
        <taxon>Pterygota</taxon>
        <taxon>Neoptera</taxon>
        <taxon>Endopterygota</taxon>
        <taxon>Hymenoptera</taxon>
        <taxon>Apocrita</taxon>
        <taxon>Proctotrupomorpha</taxon>
        <taxon>Chalcidoidea</taxon>
        <taxon>Pteromalidae</taxon>
        <taxon>Pteromalinae</taxon>
        <taxon>Trichomalopsis</taxon>
    </lineage>
</organism>
<keyword evidence="7" id="KW-0732">Signal</keyword>
<feature type="signal peptide" evidence="7">
    <location>
        <begin position="1"/>
        <end position="21"/>
    </location>
</feature>
<dbReference type="Gene3D" id="3.90.1150.10">
    <property type="entry name" value="Aspartate Aminotransferase, domain 1"/>
    <property type="match status" value="1"/>
</dbReference>
<dbReference type="OrthoDB" id="2414662at2759"/>
<evidence type="ECO:0000313" key="9">
    <source>
        <dbReference type="EMBL" id="OXU27303.1"/>
    </source>
</evidence>
<gene>
    <name evidence="9" type="ORF">TSAR_016057</name>
</gene>
<evidence type="ECO:0000256" key="6">
    <source>
        <dbReference type="ARBA" id="ARBA00024016"/>
    </source>
</evidence>
<evidence type="ECO:0000256" key="1">
    <source>
        <dbReference type="ARBA" id="ARBA00001933"/>
    </source>
</evidence>
<comment type="caution">
    <text evidence="9">The sequence shown here is derived from an EMBL/GenBank/DDBJ whole genome shotgun (WGS) entry which is preliminary data.</text>
</comment>
<evidence type="ECO:0000256" key="3">
    <source>
        <dbReference type="ARBA" id="ARBA00022576"/>
    </source>
</evidence>
<dbReference type="InterPro" id="IPR015421">
    <property type="entry name" value="PyrdxlP-dep_Trfase_major"/>
</dbReference>
<accession>A0A232FA41</accession>
<dbReference type="PANTHER" id="PTHR43807:SF20">
    <property type="entry name" value="FI04487P"/>
    <property type="match status" value="1"/>
</dbReference>
<name>A0A232FA41_9HYME</name>
<keyword evidence="4" id="KW-0808">Transferase</keyword>
<dbReference type="GO" id="GO:0016212">
    <property type="term" value="F:kynurenine-oxoglutarate transaminase activity"/>
    <property type="evidence" value="ECO:0007669"/>
    <property type="project" value="TreeGrafter"/>
</dbReference>
<comment type="similarity">
    <text evidence="2">Belongs to the class-I pyridoxal-phosphate-dependent aminotransferase family.</text>
</comment>
<keyword evidence="3" id="KW-0032">Aminotransferase</keyword>
<dbReference type="InterPro" id="IPR051326">
    <property type="entry name" value="Kynurenine-oxoglutarate_AT"/>
</dbReference>
<dbReference type="STRING" id="543379.A0A232FA41"/>
<feature type="chain" id="PRO_5012872942" description="Aminotransferase class I/classII large domain-containing protein" evidence="7">
    <location>
        <begin position="22"/>
        <end position="438"/>
    </location>
</feature>
<comment type="pathway">
    <text evidence="6">Amino-acid degradation; L-kynurenine degradation; kynurenate from L-kynurenine: step 1/2.</text>
</comment>
<dbReference type="GO" id="GO:0005739">
    <property type="term" value="C:mitochondrion"/>
    <property type="evidence" value="ECO:0007669"/>
    <property type="project" value="TreeGrafter"/>
</dbReference>
<dbReference type="Pfam" id="PF00155">
    <property type="entry name" value="Aminotran_1_2"/>
    <property type="match status" value="1"/>
</dbReference>